<dbReference type="InterPro" id="IPR000322">
    <property type="entry name" value="Glyco_hydro_31_TIM"/>
</dbReference>
<evidence type="ECO:0000259" key="8">
    <source>
        <dbReference type="Pfam" id="PF01055"/>
    </source>
</evidence>
<evidence type="ECO:0000313" key="12">
    <source>
        <dbReference type="Proteomes" id="UP001497392"/>
    </source>
</evidence>
<feature type="region of interest" description="Disordered" evidence="7">
    <location>
        <begin position="810"/>
        <end position="832"/>
    </location>
</feature>
<keyword evidence="12" id="KW-1185">Reference proteome</keyword>
<dbReference type="Gene3D" id="2.60.40.1760">
    <property type="entry name" value="glycosyl hydrolase (family 31)"/>
    <property type="match status" value="1"/>
</dbReference>
<dbReference type="SUPFAM" id="SSF74650">
    <property type="entry name" value="Galactose mutarotase-like"/>
    <property type="match status" value="1"/>
</dbReference>
<evidence type="ECO:0000256" key="6">
    <source>
        <dbReference type="RuleBase" id="RU361185"/>
    </source>
</evidence>
<gene>
    <name evidence="11" type="primary">g4653</name>
    <name evidence="11" type="ORF">VP750_LOCUS3968</name>
</gene>
<feature type="compositionally biased region" description="Pro residues" evidence="7">
    <location>
        <begin position="955"/>
        <end position="989"/>
    </location>
</feature>
<dbReference type="Pfam" id="PF13802">
    <property type="entry name" value="Gal_mutarotas_2"/>
    <property type="match status" value="1"/>
</dbReference>
<dbReference type="SUPFAM" id="SSF51445">
    <property type="entry name" value="(Trans)glycosidases"/>
    <property type="match status" value="1"/>
</dbReference>
<keyword evidence="2 6" id="KW-0378">Hydrolase</keyword>
<feature type="compositionally biased region" description="Pro residues" evidence="7">
    <location>
        <begin position="817"/>
        <end position="828"/>
    </location>
</feature>
<name>A0ABP1FQU9_9CHLO</name>
<sequence length="1080" mass="113706">MLMGNASLGPDISPLEVLVESIDVNILHLKIGAPGRWEVPKDDIFINTGSGRKPGKPIYSVRYSSAPFGFAVDRVGANASAAPVFTTNSFPIIFKDQYIEISTIIPASATLYGLGEHTSDDGIALRRDGIAYALWTRDQPPTLPNVGVYGAHPFYMDVREDGQTHGVMLLNSNGMDVAITETKLQYRVIGGVLDFYFFLGPTPLKVLDQLTSIIGRPYMPPYWALGLMQSKSGYLTLSYVAEVVENYTLAEIPLETVVIDTEAWSNIEIFTLSEGYPLPAFQNFVNRLHSRGQRWFPILDTQMHIRQGYPPHDSGIQEDVFIKDVTGQPFVGQLWSGAVNYPDFFARRTQRWWEEQIRDFNRQIPLDGIWIDMNEPDNFCTGDMCYDSDVAPAVDFVCRLNCKRGLAEVQSVTNMPLPPAGIFDPPYAINVNLTQVPIGTKDMLTDGLAGIAFVGGDICGFMRIATEELCARWAAAGAWQPFARNHHADGFQEFYLHPVIRRLTQKAYDWRLRAVPYHYTAFYDAHTNGCSVMRPVFFSWPSDTASFLIDRQWMLGDALMVAPILLEGTNTVPAYLPAGKWYDLYNHSSVDTSVAPLKIPVTAALEDNPPVYILGGNIVPLGSPGLMTTNYLRASNLTLIAAFPSEHSPSFERCGQGCAEHSSSSRLVTCGHMYLDHGEEPDVGNAQDNYLAFAARQDTAAGSGALVVYWPNTPGGNPGCSSNTSWPILDAVTVLGIPAADPASVTVMGAGTSQDARSAFSTASSPLYSQGGGAAQPSAAPTSSYIAPTQELSITGLGIQLQCPQGVKIAWGSKPASPTPSPPPPSPSLLPISSPSIVIPGPVVVSSPVIGPLTGPAEGSPSAITVSPAVTSVTPETVSPAFITASPVMVSPAVGSTSPATVSPLATGTSPPLPNSSPAESPPPPAPGTTAPAVAVPSSPAASPQPAASVGQSPMSPPPVPPSPSPSPPPPSPPPPSPLSSPSPLPSPAAQPAGAASPAGAAPAIVPVWPSGISPPAATAPPVLPAVSPVQPAAPPPALPQASPVQSSPSQPVAPKPTIVATPFPQSAPAGPVTSLSTGG</sequence>
<evidence type="ECO:0000256" key="7">
    <source>
        <dbReference type="SAM" id="MobiDB-lite"/>
    </source>
</evidence>
<dbReference type="PROSITE" id="PS00129">
    <property type="entry name" value="GLYCOSYL_HYDROL_F31_1"/>
    <property type="match status" value="1"/>
</dbReference>
<dbReference type="InterPro" id="IPR025887">
    <property type="entry name" value="Glyco_hydro_31_N_dom"/>
</dbReference>
<dbReference type="PANTHER" id="PTHR22762:SF133">
    <property type="entry name" value="P-TYPE DOMAIN-CONTAINING PROTEIN"/>
    <property type="match status" value="1"/>
</dbReference>
<dbReference type="Pfam" id="PF01055">
    <property type="entry name" value="Glyco_hydro_31_2nd"/>
    <property type="match status" value="2"/>
</dbReference>
<keyword evidence="4 6" id="KW-0326">Glycosidase</keyword>
<evidence type="ECO:0000259" key="10">
    <source>
        <dbReference type="Pfam" id="PF21365"/>
    </source>
</evidence>
<evidence type="ECO:0000256" key="4">
    <source>
        <dbReference type="ARBA" id="ARBA00023295"/>
    </source>
</evidence>
<dbReference type="InterPro" id="IPR017853">
    <property type="entry name" value="GH"/>
</dbReference>
<feature type="domain" description="Glycoside hydrolase family 31 TIM barrel" evidence="8">
    <location>
        <begin position="441"/>
        <end position="521"/>
    </location>
</feature>
<evidence type="ECO:0000256" key="3">
    <source>
        <dbReference type="ARBA" id="ARBA00023180"/>
    </source>
</evidence>
<dbReference type="CDD" id="cd14752">
    <property type="entry name" value="GH31_N"/>
    <property type="match status" value="1"/>
</dbReference>
<evidence type="ECO:0000259" key="9">
    <source>
        <dbReference type="Pfam" id="PF13802"/>
    </source>
</evidence>
<dbReference type="Gene3D" id="3.20.20.80">
    <property type="entry name" value="Glycosidases"/>
    <property type="match status" value="2"/>
</dbReference>
<dbReference type="InterPro" id="IPR048395">
    <property type="entry name" value="Glyco_hydro_31_C"/>
</dbReference>
<dbReference type="Gene3D" id="2.60.40.1180">
    <property type="entry name" value="Golgi alpha-mannosidase II"/>
    <property type="match status" value="2"/>
</dbReference>
<feature type="compositionally biased region" description="Low complexity" evidence="7">
    <location>
        <begin position="928"/>
        <end position="954"/>
    </location>
</feature>
<feature type="region of interest" description="Disordered" evidence="7">
    <location>
        <begin position="893"/>
        <end position="1080"/>
    </location>
</feature>
<feature type="domain" description="Glycoside hydrolase family 31 TIM barrel" evidence="8">
    <location>
        <begin position="217"/>
        <end position="388"/>
    </location>
</feature>
<evidence type="ECO:0000256" key="1">
    <source>
        <dbReference type="ARBA" id="ARBA00007806"/>
    </source>
</evidence>
<protein>
    <recommendedName>
        <fullName evidence="5">Maltase</fullName>
    </recommendedName>
</protein>
<feature type="domain" description="Glycosyl hydrolase family 31 C-terminal" evidence="10">
    <location>
        <begin position="531"/>
        <end position="619"/>
    </location>
</feature>
<evidence type="ECO:0000256" key="2">
    <source>
        <dbReference type="ARBA" id="ARBA00022801"/>
    </source>
</evidence>
<evidence type="ECO:0000256" key="5">
    <source>
        <dbReference type="ARBA" id="ARBA00041343"/>
    </source>
</evidence>
<dbReference type="PANTHER" id="PTHR22762">
    <property type="entry name" value="ALPHA-GLUCOSIDASE"/>
    <property type="match status" value="1"/>
</dbReference>
<feature type="compositionally biased region" description="Pro residues" evidence="7">
    <location>
        <begin position="911"/>
        <end position="927"/>
    </location>
</feature>
<dbReference type="EMBL" id="CAXHTA020000006">
    <property type="protein sequence ID" value="CAL5222309.1"/>
    <property type="molecule type" value="Genomic_DNA"/>
</dbReference>
<feature type="compositionally biased region" description="Polar residues" evidence="7">
    <location>
        <begin position="894"/>
        <end position="909"/>
    </location>
</feature>
<dbReference type="Proteomes" id="UP001497392">
    <property type="component" value="Unassembled WGS sequence"/>
</dbReference>
<dbReference type="Pfam" id="PF21365">
    <property type="entry name" value="Glyco_hydro_31_3rd"/>
    <property type="match status" value="1"/>
</dbReference>
<comment type="caution">
    <text evidence="11">The sequence shown here is derived from an EMBL/GenBank/DDBJ whole genome shotgun (WGS) entry which is preliminary data.</text>
</comment>
<feature type="compositionally biased region" description="Low complexity" evidence="7">
    <location>
        <begin position="990"/>
        <end position="1004"/>
    </location>
</feature>
<organism evidence="11 12">
    <name type="scientific">Coccomyxa viridis</name>
    <dbReference type="NCBI Taxonomy" id="1274662"/>
    <lineage>
        <taxon>Eukaryota</taxon>
        <taxon>Viridiplantae</taxon>
        <taxon>Chlorophyta</taxon>
        <taxon>core chlorophytes</taxon>
        <taxon>Trebouxiophyceae</taxon>
        <taxon>Trebouxiophyceae incertae sedis</taxon>
        <taxon>Coccomyxaceae</taxon>
        <taxon>Coccomyxa</taxon>
    </lineage>
</organism>
<dbReference type="SUPFAM" id="SSF51011">
    <property type="entry name" value="Glycosyl hydrolase domain"/>
    <property type="match status" value="1"/>
</dbReference>
<evidence type="ECO:0000313" key="11">
    <source>
        <dbReference type="EMBL" id="CAL5222309.1"/>
    </source>
</evidence>
<comment type="similarity">
    <text evidence="1 6">Belongs to the glycosyl hydrolase 31 family.</text>
</comment>
<keyword evidence="3" id="KW-0325">Glycoprotein</keyword>
<dbReference type="InterPro" id="IPR013780">
    <property type="entry name" value="Glyco_hydro_b"/>
</dbReference>
<accession>A0ABP1FQU9</accession>
<reference evidence="11 12" key="1">
    <citation type="submission" date="2024-06" db="EMBL/GenBank/DDBJ databases">
        <authorList>
            <person name="Kraege A."/>
            <person name="Thomma B."/>
        </authorList>
    </citation>
    <scope>NUCLEOTIDE SEQUENCE [LARGE SCALE GENOMIC DNA]</scope>
</reference>
<dbReference type="InterPro" id="IPR011013">
    <property type="entry name" value="Gal_mutarotase_sf_dom"/>
</dbReference>
<proteinExistence type="inferred from homology"/>
<feature type="compositionally biased region" description="Low complexity" evidence="7">
    <location>
        <begin position="1040"/>
        <end position="1053"/>
    </location>
</feature>
<dbReference type="InterPro" id="IPR030458">
    <property type="entry name" value="Glyco_hydro_31_AS"/>
</dbReference>
<feature type="domain" description="Glycoside hydrolase family 31 N-terminal" evidence="9">
    <location>
        <begin position="95"/>
        <end position="174"/>
    </location>
</feature>